<reference evidence="6 7" key="2">
    <citation type="submission" date="2024-10" db="EMBL/GenBank/DDBJ databases">
        <authorList>
            <person name="Ryan C."/>
        </authorList>
    </citation>
    <scope>NUCLEOTIDE SEQUENCE [LARGE SCALE GENOMIC DNA]</scope>
</reference>
<dbReference type="PANTHER" id="PTHR35357:SF8">
    <property type="entry name" value="OS01G0111000 PROTEIN"/>
    <property type="match status" value="1"/>
</dbReference>
<evidence type="ECO:0000256" key="4">
    <source>
        <dbReference type="SAM" id="SignalP"/>
    </source>
</evidence>
<feature type="signal peptide" evidence="4">
    <location>
        <begin position="1"/>
        <end position="26"/>
    </location>
</feature>
<evidence type="ECO:0000259" key="5">
    <source>
        <dbReference type="Pfam" id="PF04043"/>
    </source>
</evidence>
<dbReference type="AlphaFoldDB" id="A0ABC9EDJ9"/>
<proteinExistence type="inferred from homology"/>
<evidence type="ECO:0000313" key="7">
    <source>
        <dbReference type="Proteomes" id="UP001497457"/>
    </source>
</evidence>
<protein>
    <recommendedName>
        <fullName evidence="5">Pectinesterase inhibitor domain-containing protein</fullName>
    </recommendedName>
</protein>
<evidence type="ECO:0000256" key="3">
    <source>
        <dbReference type="ARBA" id="ARBA00038471"/>
    </source>
</evidence>
<gene>
    <name evidence="6" type="ORF">URODEC1_LOCUS94122</name>
</gene>
<feature type="domain" description="Pectinesterase inhibitor" evidence="5">
    <location>
        <begin position="33"/>
        <end position="168"/>
    </location>
</feature>
<dbReference type="Proteomes" id="UP001497457">
    <property type="component" value="Chromosome 36b"/>
</dbReference>
<dbReference type="NCBIfam" id="TIGR01614">
    <property type="entry name" value="PME_inhib"/>
    <property type="match status" value="1"/>
</dbReference>
<name>A0ABC9EDJ9_9POAL</name>
<dbReference type="InterPro" id="IPR035513">
    <property type="entry name" value="Invertase/methylesterase_inhib"/>
</dbReference>
<organism evidence="6 7">
    <name type="scientific">Urochloa decumbens</name>
    <dbReference type="NCBI Taxonomy" id="240449"/>
    <lineage>
        <taxon>Eukaryota</taxon>
        <taxon>Viridiplantae</taxon>
        <taxon>Streptophyta</taxon>
        <taxon>Embryophyta</taxon>
        <taxon>Tracheophyta</taxon>
        <taxon>Spermatophyta</taxon>
        <taxon>Magnoliopsida</taxon>
        <taxon>Liliopsida</taxon>
        <taxon>Poales</taxon>
        <taxon>Poaceae</taxon>
        <taxon>PACMAD clade</taxon>
        <taxon>Panicoideae</taxon>
        <taxon>Panicodae</taxon>
        <taxon>Paniceae</taxon>
        <taxon>Melinidinae</taxon>
        <taxon>Urochloa</taxon>
    </lineage>
</organism>
<dbReference type="EMBL" id="OZ075146">
    <property type="protein sequence ID" value="CAL5054964.1"/>
    <property type="molecule type" value="Genomic_DNA"/>
</dbReference>
<evidence type="ECO:0000256" key="2">
    <source>
        <dbReference type="ARBA" id="ARBA00023157"/>
    </source>
</evidence>
<dbReference type="SUPFAM" id="SSF101148">
    <property type="entry name" value="Plant invertase/pectin methylesterase inhibitor"/>
    <property type="match status" value="1"/>
</dbReference>
<feature type="chain" id="PRO_5044836645" description="Pectinesterase inhibitor domain-containing protein" evidence="4">
    <location>
        <begin position="27"/>
        <end position="183"/>
    </location>
</feature>
<keyword evidence="2" id="KW-1015">Disulfide bond</keyword>
<sequence length="183" mass="18776">MSSPSMAQPIAITIMLLAVAVAPGLAVGSSSSVINATCAALKPLQPYDYCVGVLSADPAAAAATDVPGVAAAAVNITAVKAASTLRVITYLVDELTTCRGYYSNLVKSLADVRVDLGAGRFSNASLEISANATGVPNDCDILLFEGNAHKDPFTQENGENDLLVRLASAIIGLLNKNLVNHGF</sequence>
<evidence type="ECO:0000256" key="1">
    <source>
        <dbReference type="ARBA" id="ARBA00022729"/>
    </source>
</evidence>
<comment type="similarity">
    <text evidence="3">Belongs to the PMEI family.</text>
</comment>
<dbReference type="Gene3D" id="1.20.140.40">
    <property type="entry name" value="Invertase/pectin methylesterase inhibitor family protein"/>
    <property type="match status" value="1"/>
</dbReference>
<dbReference type="Pfam" id="PF04043">
    <property type="entry name" value="PMEI"/>
    <property type="match status" value="1"/>
</dbReference>
<keyword evidence="7" id="KW-1185">Reference proteome</keyword>
<keyword evidence="1 4" id="KW-0732">Signal</keyword>
<reference evidence="7" key="1">
    <citation type="submission" date="2024-06" db="EMBL/GenBank/DDBJ databases">
        <authorList>
            <person name="Ryan C."/>
        </authorList>
    </citation>
    <scope>NUCLEOTIDE SEQUENCE [LARGE SCALE GENOMIC DNA]</scope>
</reference>
<dbReference type="PANTHER" id="PTHR35357">
    <property type="entry name" value="OS02G0537100 PROTEIN"/>
    <property type="match status" value="1"/>
</dbReference>
<accession>A0ABC9EDJ9</accession>
<evidence type="ECO:0000313" key="6">
    <source>
        <dbReference type="EMBL" id="CAL5054964.1"/>
    </source>
</evidence>
<dbReference type="InterPro" id="IPR006501">
    <property type="entry name" value="Pectinesterase_inhib_dom"/>
</dbReference>